<evidence type="ECO:0000256" key="2">
    <source>
        <dbReference type="ARBA" id="ARBA00006338"/>
    </source>
</evidence>
<dbReference type="InterPro" id="IPR022049">
    <property type="entry name" value="FAM69_kinase_dom"/>
</dbReference>
<keyword evidence="7" id="KW-1185">Reference proteome</keyword>
<dbReference type="AlphaFoldDB" id="E9HA61"/>
<reference evidence="6 7" key="1">
    <citation type="journal article" date="2011" name="Science">
        <title>The ecoresponsive genome of Daphnia pulex.</title>
        <authorList>
            <person name="Colbourne J.K."/>
            <person name="Pfrender M.E."/>
            <person name="Gilbert D."/>
            <person name="Thomas W.K."/>
            <person name="Tucker A."/>
            <person name="Oakley T.H."/>
            <person name="Tokishita S."/>
            <person name="Aerts A."/>
            <person name="Arnold G.J."/>
            <person name="Basu M.K."/>
            <person name="Bauer D.J."/>
            <person name="Caceres C.E."/>
            <person name="Carmel L."/>
            <person name="Casola C."/>
            <person name="Choi J.H."/>
            <person name="Detter J.C."/>
            <person name="Dong Q."/>
            <person name="Dusheyko S."/>
            <person name="Eads B.D."/>
            <person name="Frohlich T."/>
            <person name="Geiler-Samerotte K.A."/>
            <person name="Gerlach D."/>
            <person name="Hatcher P."/>
            <person name="Jogdeo S."/>
            <person name="Krijgsveld J."/>
            <person name="Kriventseva E.V."/>
            <person name="Kultz D."/>
            <person name="Laforsch C."/>
            <person name="Lindquist E."/>
            <person name="Lopez J."/>
            <person name="Manak J.R."/>
            <person name="Muller J."/>
            <person name="Pangilinan J."/>
            <person name="Patwardhan R.P."/>
            <person name="Pitluck S."/>
            <person name="Pritham E.J."/>
            <person name="Rechtsteiner A."/>
            <person name="Rho M."/>
            <person name="Rogozin I.B."/>
            <person name="Sakarya O."/>
            <person name="Salamov A."/>
            <person name="Schaack S."/>
            <person name="Shapiro H."/>
            <person name="Shiga Y."/>
            <person name="Skalitzky C."/>
            <person name="Smith Z."/>
            <person name="Souvorov A."/>
            <person name="Sung W."/>
            <person name="Tang Z."/>
            <person name="Tsuchiya D."/>
            <person name="Tu H."/>
            <person name="Vos H."/>
            <person name="Wang M."/>
            <person name="Wolf Y.I."/>
            <person name="Yamagata H."/>
            <person name="Yamada T."/>
            <person name="Ye Y."/>
            <person name="Shaw J.R."/>
            <person name="Andrews J."/>
            <person name="Crease T.J."/>
            <person name="Tang H."/>
            <person name="Lucas S.M."/>
            <person name="Robertson H.M."/>
            <person name="Bork P."/>
            <person name="Koonin E.V."/>
            <person name="Zdobnov E.M."/>
            <person name="Grigoriev I.V."/>
            <person name="Lynch M."/>
            <person name="Boore J.L."/>
        </authorList>
    </citation>
    <scope>NUCLEOTIDE SEQUENCE [LARGE SCALE GENOMIC DNA]</scope>
</reference>
<evidence type="ECO:0000259" key="5">
    <source>
        <dbReference type="Pfam" id="PF12260"/>
    </source>
</evidence>
<dbReference type="Pfam" id="PF12260">
    <property type="entry name" value="PIP49_C"/>
    <property type="match status" value="1"/>
</dbReference>
<accession>E9HA61</accession>
<dbReference type="PANTHER" id="PTHR32073:SF7">
    <property type="entry name" value="GH11358P"/>
    <property type="match status" value="1"/>
</dbReference>
<evidence type="ECO:0000313" key="6">
    <source>
        <dbReference type="EMBL" id="EFX71406.1"/>
    </source>
</evidence>
<dbReference type="PANTHER" id="PTHR32073">
    <property type="entry name" value="GH11358P"/>
    <property type="match status" value="1"/>
</dbReference>
<evidence type="ECO:0000256" key="3">
    <source>
        <dbReference type="ARBA" id="ARBA00022525"/>
    </source>
</evidence>
<dbReference type="InParanoid" id="E9HA61"/>
<dbReference type="Proteomes" id="UP000000305">
    <property type="component" value="Unassembled WGS sequence"/>
</dbReference>
<dbReference type="GO" id="GO:0005576">
    <property type="term" value="C:extracellular region"/>
    <property type="evidence" value="ECO:0007669"/>
    <property type="project" value="UniProtKB-SubCell"/>
</dbReference>
<keyword evidence="3" id="KW-0964">Secreted</keyword>
<comment type="similarity">
    <text evidence="2">Belongs to the DIPK family.</text>
</comment>
<protein>
    <recommendedName>
        <fullName evidence="5">FAM69 protein-kinase domain-containing protein</fullName>
    </recommendedName>
</protein>
<feature type="domain" description="FAM69 protein-kinase" evidence="5">
    <location>
        <begin position="215"/>
        <end position="392"/>
    </location>
</feature>
<dbReference type="STRING" id="6669.E9HA61"/>
<evidence type="ECO:0000313" key="7">
    <source>
        <dbReference type="Proteomes" id="UP000000305"/>
    </source>
</evidence>
<evidence type="ECO:0000256" key="4">
    <source>
        <dbReference type="ARBA" id="ARBA00022729"/>
    </source>
</evidence>
<comment type="subcellular location">
    <subcellularLocation>
        <location evidence="1">Secreted</location>
    </subcellularLocation>
</comment>
<proteinExistence type="inferred from homology"/>
<dbReference type="OrthoDB" id="10035316at2759"/>
<dbReference type="PhylomeDB" id="E9HA61"/>
<keyword evidence="4" id="KW-0732">Signal</keyword>
<dbReference type="KEGG" id="dpx:DAPPUDRAFT_327242"/>
<dbReference type="InterPro" id="IPR020519">
    <property type="entry name" value="DIPK2A/B"/>
</dbReference>
<dbReference type="EMBL" id="GL732610">
    <property type="protein sequence ID" value="EFX71406.1"/>
    <property type="molecule type" value="Genomic_DNA"/>
</dbReference>
<gene>
    <name evidence="6" type="ORF">DAPPUDRAFT_327242</name>
</gene>
<dbReference type="HOGENOM" id="CLU_052524_0_0_1"/>
<name>E9HA61_DAPPU</name>
<dbReference type="OMA" id="LWAACYI"/>
<dbReference type="eggNOG" id="ENOG502QUEB">
    <property type="taxonomic scope" value="Eukaryota"/>
</dbReference>
<organism evidence="6 7">
    <name type="scientific">Daphnia pulex</name>
    <name type="common">Water flea</name>
    <dbReference type="NCBI Taxonomy" id="6669"/>
    <lineage>
        <taxon>Eukaryota</taxon>
        <taxon>Metazoa</taxon>
        <taxon>Ecdysozoa</taxon>
        <taxon>Arthropoda</taxon>
        <taxon>Crustacea</taxon>
        <taxon>Branchiopoda</taxon>
        <taxon>Diplostraca</taxon>
        <taxon>Cladocera</taxon>
        <taxon>Anomopoda</taxon>
        <taxon>Daphniidae</taxon>
        <taxon>Daphnia</taxon>
    </lineage>
</organism>
<evidence type="ECO:0000256" key="1">
    <source>
        <dbReference type="ARBA" id="ARBA00004613"/>
    </source>
</evidence>
<sequence length="435" mass="49193">MTPLLVWIVTLGVFSTALLRSAIPIYLNVADEKFLELKKCPACYGVMLCPAFLMGDIVPETWSRFKAAQLLNTKNVYFATFKDKHVVMKKLGHDPQLEQLDHHILQQSVGLLNNPIQQVSVSAAVRPYTQQNVWLDCVKDLEGNGSTLVHRLRVFDPSSQDIISNDLQRSVGSFRGSDMLMCPSQRKLNYIENEFVKNNFGLYRLTCLYNLMTLLLLNSEPLIFQTFPAKEGWPFPIYYGACGRVVVEEYVGPNLAQWLPQASWKERINAALQLLIIADKFTNGAADFRLYLTDLSLFNTAVGSDGTLKIVDGENIVMVDLEKIRKDRPENFDVPYASDNAGCEHLPFDPHCMSYSEQDMCNRLHNDHNFFAVCRELFSPLDSFGLANGLPEKILKRFPLIPVYQTDCYSSTIPGVRKSAAKNLISIYKEILADV</sequence>